<gene>
    <name evidence="3" type="ORF">UFOPK1693_00429</name>
</gene>
<reference evidence="3" key="1">
    <citation type="submission" date="2020-05" db="EMBL/GenBank/DDBJ databases">
        <authorList>
            <person name="Chiriac C."/>
            <person name="Salcher M."/>
            <person name="Ghai R."/>
            <person name="Kavagutti S V."/>
        </authorList>
    </citation>
    <scope>NUCLEOTIDE SEQUENCE</scope>
</reference>
<dbReference type="Pfam" id="PF10727">
    <property type="entry name" value="Rossmann-like"/>
    <property type="match status" value="1"/>
</dbReference>
<accession>A0A6J6DS39</accession>
<evidence type="ECO:0000259" key="1">
    <source>
        <dbReference type="Pfam" id="PF10727"/>
    </source>
</evidence>
<dbReference type="Pfam" id="PF10728">
    <property type="entry name" value="DUF2520"/>
    <property type="match status" value="1"/>
</dbReference>
<evidence type="ECO:0000259" key="2">
    <source>
        <dbReference type="Pfam" id="PF10728"/>
    </source>
</evidence>
<dbReference type="Gene3D" id="3.40.50.720">
    <property type="entry name" value="NAD(P)-binding Rossmann-like Domain"/>
    <property type="match status" value="1"/>
</dbReference>
<organism evidence="3">
    <name type="scientific">freshwater metagenome</name>
    <dbReference type="NCBI Taxonomy" id="449393"/>
    <lineage>
        <taxon>unclassified sequences</taxon>
        <taxon>metagenomes</taxon>
        <taxon>ecological metagenomes</taxon>
    </lineage>
</organism>
<proteinExistence type="predicted"/>
<dbReference type="InterPro" id="IPR018931">
    <property type="entry name" value="DUF2520"/>
</dbReference>
<dbReference type="PANTHER" id="PTHR40459:SF1">
    <property type="entry name" value="CONSERVED HYPOTHETICAL ALANINE AND LEUCINE RICH PROTEIN"/>
    <property type="match status" value="1"/>
</dbReference>
<name>A0A6J6DS39_9ZZZZ</name>
<dbReference type="PANTHER" id="PTHR40459">
    <property type="entry name" value="CONSERVED HYPOTHETICAL ALANINE AND LEUCINE RICH PROTEIN"/>
    <property type="match status" value="1"/>
</dbReference>
<dbReference type="SUPFAM" id="SSF51735">
    <property type="entry name" value="NAD(P)-binding Rossmann-fold domains"/>
    <property type="match status" value="1"/>
</dbReference>
<dbReference type="InterPro" id="IPR036291">
    <property type="entry name" value="NAD(P)-bd_dom_sf"/>
</dbReference>
<sequence length="229" mass="24096">MKIGVIGNEPAGPVLAKAWANAGHDLVGVYVETPAAIDRVEALLPDVPIAPMAAVVEAAELIILAIPPADIELTVAGLADMQLFGPRKIVLHLSPHRGYGVLADAAQQGAIPIAMHPLMHFTGTSMDITVMKGATFVVSTPDTYRAIAQALVIEIGAEPFELTEFQRAAYAEAFEVARDFSSLVVQQAMGILAESEVSHPAQLIGPVVRSAVDDALATPIQPIDPRDAQ</sequence>
<feature type="domain" description="Putative oxidoreductase/dehydrogenase Rossmann-like" evidence="1">
    <location>
        <begin position="2"/>
        <end position="117"/>
    </location>
</feature>
<dbReference type="InterPro" id="IPR019665">
    <property type="entry name" value="OxRdtase/DH_put_Rossmann_dom"/>
</dbReference>
<feature type="domain" description="DUF2520" evidence="2">
    <location>
        <begin position="135"/>
        <end position="218"/>
    </location>
</feature>
<evidence type="ECO:0000313" key="3">
    <source>
        <dbReference type="EMBL" id="CAB4567100.1"/>
    </source>
</evidence>
<dbReference type="EMBL" id="CAEZTO010000003">
    <property type="protein sequence ID" value="CAB4567100.1"/>
    <property type="molecule type" value="Genomic_DNA"/>
</dbReference>
<protein>
    <submittedName>
        <fullName evidence="3">Unannotated protein</fullName>
    </submittedName>
</protein>
<dbReference type="AlphaFoldDB" id="A0A6J6DS39"/>